<proteinExistence type="predicted"/>
<dbReference type="EMBL" id="UZAI01018336">
    <property type="protein sequence ID" value="VDP35992.1"/>
    <property type="molecule type" value="Genomic_DNA"/>
</dbReference>
<accession>A0A3P8CB52</accession>
<dbReference type="AlphaFoldDB" id="A0A3P8CB52"/>
<protein>
    <submittedName>
        <fullName evidence="1">Uncharacterized protein</fullName>
    </submittedName>
</protein>
<keyword evidence="2" id="KW-1185">Reference proteome</keyword>
<reference evidence="1 2" key="1">
    <citation type="submission" date="2018-11" db="EMBL/GenBank/DDBJ databases">
        <authorList>
            <consortium name="Pathogen Informatics"/>
        </authorList>
    </citation>
    <scope>NUCLEOTIDE SEQUENCE [LARGE SCALE GENOMIC DNA]</scope>
    <source>
        <strain evidence="1 2">Zambia</strain>
    </source>
</reference>
<gene>
    <name evidence="1" type="ORF">SMRZ_LOCUS20505</name>
</gene>
<name>A0A3P8CB52_9TREM</name>
<organism evidence="1 2">
    <name type="scientific">Schistosoma margrebowiei</name>
    <dbReference type="NCBI Taxonomy" id="48269"/>
    <lineage>
        <taxon>Eukaryota</taxon>
        <taxon>Metazoa</taxon>
        <taxon>Spiralia</taxon>
        <taxon>Lophotrochozoa</taxon>
        <taxon>Platyhelminthes</taxon>
        <taxon>Trematoda</taxon>
        <taxon>Digenea</taxon>
        <taxon>Strigeidida</taxon>
        <taxon>Schistosomatoidea</taxon>
        <taxon>Schistosomatidae</taxon>
        <taxon>Schistosoma</taxon>
    </lineage>
</organism>
<evidence type="ECO:0000313" key="2">
    <source>
        <dbReference type="Proteomes" id="UP000277204"/>
    </source>
</evidence>
<sequence>MDLGFMLLDTRHQSIPVILRELILPNGFDPVLPSFTVRDVATELSGRN</sequence>
<evidence type="ECO:0000313" key="1">
    <source>
        <dbReference type="EMBL" id="VDP35992.1"/>
    </source>
</evidence>
<dbReference type="Proteomes" id="UP000277204">
    <property type="component" value="Unassembled WGS sequence"/>
</dbReference>